<keyword evidence="3" id="KW-1185">Reference proteome</keyword>
<reference evidence="2 3" key="1">
    <citation type="submission" date="2019-01" db="EMBL/GenBank/DDBJ databases">
        <title>Sequencing of cultivated peanut Arachis hypogaea provides insights into genome evolution and oil improvement.</title>
        <authorList>
            <person name="Chen X."/>
        </authorList>
    </citation>
    <scope>NUCLEOTIDE SEQUENCE [LARGE SCALE GENOMIC DNA]</scope>
    <source>
        <strain evidence="3">cv. Fuhuasheng</strain>
        <tissue evidence="2">Leaves</tissue>
    </source>
</reference>
<comment type="caution">
    <text evidence="2">The sequence shown here is derived from an EMBL/GenBank/DDBJ whole genome shotgun (WGS) entry which is preliminary data.</text>
</comment>
<evidence type="ECO:0000313" key="3">
    <source>
        <dbReference type="Proteomes" id="UP000289738"/>
    </source>
</evidence>
<proteinExistence type="predicted"/>
<evidence type="ECO:0000313" key="2">
    <source>
        <dbReference type="EMBL" id="RYR34171.1"/>
    </source>
</evidence>
<sequence length="267" mass="29972">MAVKRKKMESYNSSGKRGEANEKKQKKKEASPSPPTPPLRERDDGTPVRAIACLKMHHDMKRFEETDDCFILGFDPYKPVSLSQDDGVDISVVAEKGQVACRDYPHSRHLCIKFPFKTTSHEKHCELCYCYVCDITAPCKYWRTTEGHCHAENTTVWRDVRLGMRHSKRNSERSNGIPLSGRMDVKTLRDAEISAGIIPNGDPIVGNILRGDENGGQNSPEAGAETRTEIPSYGEWGLRGKWSPVKNGDGEQYSSTAENEDRNGEQI</sequence>
<dbReference type="EMBL" id="SDMP01000010">
    <property type="protein sequence ID" value="RYR34171.1"/>
    <property type="molecule type" value="Genomic_DNA"/>
</dbReference>
<dbReference type="PANTHER" id="PTHR33443:SF30">
    <property type="entry name" value="SARCOSINE DEHYDROGENASE-2C PROTEIN"/>
    <property type="match status" value="1"/>
</dbReference>
<gene>
    <name evidence="2" type="ORF">Ahy_A10g048906</name>
</gene>
<organism evidence="2 3">
    <name type="scientific">Arachis hypogaea</name>
    <name type="common">Peanut</name>
    <dbReference type="NCBI Taxonomy" id="3818"/>
    <lineage>
        <taxon>Eukaryota</taxon>
        <taxon>Viridiplantae</taxon>
        <taxon>Streptophyta</taxon>
        <taxon>Embryophyta</taxon>
        <taxon>Tracheophyta</taxon>
        <taxon>Spermatophyta</taxon>
        <taxon>Magnoliopsida</taxon>
        <taxon>eudicotyledons</taxon>
        <taxon>Gunneridae</taxon>
        <taxon>Pentapetalae</taxon>
        <taxon>rosids</taxon>
        <taxon>fabids</taxon>
        <taxon>Fabales</taxon>
        <taxon>Fabaceae</taxon>
        <taxon>Papilionoideae</taxon>
        <taxon>50 kb inversion clade</taxon>
        <taxon>dalbergioids sensu lato</taxon>
        <taxon>Dalbergieae</taxon>
        <taxon>Pterocarpus clade</taxon>
        <taxon>Arachis</taxon>
    </lineage>
</organism>
<feature type="region of interest" description="Disordered" evidence="1">
    <location>
        <begin position="1"/>
        <end position="44"/>
    </location>
</feature>
<dbReference type="STRING" id="3818.A0A445B6A0"/>
<name>A0A445B6A0_ARAHY</name>
<protein>
    <submittedName>
        <fullName evidence="2">Uncharacterized protein</fullName>
    </submittedName>
</protein>
<dbReference type="Proteomes" id="UP000289738">
    <property type="component" value="Chromosome A10"/>
</dbReference>
<accession>A0A445B6A0</accession>
<feature type="region of interest" description="Disordered" evidence="1">
    <location>
        <begin position="206"/>
        <end position="267"/>
    </location>
</feature>
<dbReference type="PANTHER" id="PTHR33443">
    <property type="entry name" value="ZGC:112980"/>
    <property type="match status" value="1"/>
</dbReference>
<dbReference type="InterPro" id="IPR053234">
    <property type="entry name" value="RPM1_Interactor"/>
</dbReference>
<dbReference type="AlphaFoldDB" id="A0A445B6A0"/>
<evidence type="ECO:0000256" key="1">
    <source>
        <dbReference type="SAM" id="MobiDB-lite"/>
    </source>
</evidence>